<dbReference type="AlphaFoldDB" id="A0A5C6ALP5"/>
<evidence type="ECO:0000256" key="5">
    <source>
        <dbReference type="ARBA" id="ARBA00022795"/>
    </source>
</evidence>
<dbReference type="InterPro" id="IPR051472">
    <property type="entry name" value="T3SS_Stator/FliH"/>
</dbReference>
<keyword evidence="10" id="KW-0966">Cell projection</keyword>
<evidence type="ECO:0000313" key="11">
    <source>
        <dbReference type="Proteomes" id="UP000317421"/>
    </source>
</evidence>
<dbReference type="GO" id="GO:0044781">
    <property type="term" value="P:bacterial-type flagellum organization"/>
    <property type="evidence" value="ECO:0007669"/>
    <property type="project" value="UniProtKB-KW"/>
</dbReference>
<comment type="similarity">
    <text evidence="2">Belongs to the FliH family.</text>
</comment>
<keyword evidence="10" id="KW-0969">Cilium</keyword>
<keyword evidence="7" id="KW-1006">Bacterial flagellum protein export</keyword>
<comment type="function">
    <text evidence="1">Needed for flagellar regrowth and assembly.</text>
</comment>
<dbReference type="GO" id="GO:0015031">
    <property type="term" value="P:protein transport"/>
    <property type="evidence" value="ECO:0007669"/>
    <property type="project" value="UniProtKB-KW"/>
</dbReference>
<evidence type="ECO:0000256" key="3">
    <source>
        <dbReference type="ARBA" id="ARBA00016507"/>
    </source>
</evidence>
<evidence type="ECO:0000256" key="1">
    <source>
        <dbReference type="ARBA" id="ARBA00003041"/>
    </source>
</evidence>
<dbReference type="PANTHER" id="PTHR34982:SF1">
    <property type="entry name" value="FLAGELLAR ASSEMBLY PROTEIN FLIH"/>
    <property type="match status" value="1"/>
</dbReference>
<evidence type="ECO:0000313" key="10">
    <source>
        <dbReference type="EMBL" id="TWU00331.1"/>
    </source>
</evidence>
<evidence type="ECO:0000256" key="4">
    <source>
        <dbReference type="ARBA" id="ARBA00022448"/>
    </source>
</evidence>
<keyword evidence="6" id="KW-0653">Protein transport</keyword>
<organism evidence="10 11">
    <name type="scientific">Botrimarina colliarenosi</name>
    <dbReference type="NCBI Taxonomy" id="2528001"/>
    <lineage>
        <taxon>Bacteria</taxon>
        <taxon>Pseudomonadati</taxon>
        <taxon>Planctomycetota</taxon>
        <taxon>Planctomycetia</taxon>
        <taxon>Pirellulales</taxon>
        <taxon>Lacipirellulaceae</taxon>
        <taxon>Botrimarina</taxon>
    </lineage>
</organism>
<gene>
    <name evidence="10" type="ORF">Pla108_12800</name>
</gene>
<feature type="region of interest" description="Disordered" evidence="8">
    <location>
        <begin position="1"/>
        <end position="20"/>
    </location>
</feature>
<dbReference type="InterPro" id="IPR018035">
    <property type="entry name" value="Flagellar_FliH/T3SS_HrpE"/>
</dbReference>
<accession>A0A5C6ALP5</accession>
<evidence type="ECO:0000256" key="6">
    <source>
        <dbReference type="ARBA" id="ARBA00022927"/>
    </source>
</evidence>
<keyword evidence="11" id="KW-1185">Reference proteome</keyword>
<evidence type="ECO:0000259" key="9">
    <source>
        <dbReference type="Pfam" id="PF02108"/>
    </source>
</evidence>
<reference evidence="10 11" key="1">
    <citation type="submission" date="2019-02" db="EMBL/GenBank/DDBJ databases">
        <title>Deep-cultivation of Planctomycetes and their phenomic and genomic characterization uncovers novel biology.</title>
        <authorList>
            <person name="Wiegand S."/>
            <person name="Jogler M."/>
            <person name="Boedeker C."/>
            <person name="Pinto D."/>
            <person name="Vollmers J."/>
            <person name="Rivas-Marin E."/>
            <person name="Kohn T."/>
            <person name="Peeters S.H."/>
            <person name="Heuer A."/>
            <person name="Rast P."/>
            <person name="Oberbeckmann S."/>
            <person name="Bunk B."/>
            <person name="Jeske O."/>
            <person name="Meyerdierks A."/>
            <person name="Storesund J.E."/>
            <person name="Kallscheuer N."/>
            <person name="Luecker S."/>
            <person name="Lage O.M."/>
            <person name="Pohl T."/>
            <person name="Merkel B.J."/>
            <person name="Hornburger P."/>
            <person name="Mueller R.-W."/>
            <person name="Bruemmer F."/>
            <person name="Labrenz M."/>
            <person name="Spormann A.M."/>
            <person name="Op Den Camp H."/>
            <person name="Overmann J."/>
            <person name="Amann R."/>
            <person name="Jetten M.S.M."/>
            <person name="Mascher T."/>
            <person name="Medema M.H."/>
            <person name="Devos D.P."/>
            <person name="Kaster A.-K."/>
            <person name="Ovreas L."/>
            <person name="Rohde M."/>
            <person name="Galperin M.Y."/>
            <person name="Jogler C."/>
        </authorList>
    </citation>
    <scope>NUCLEOTIDE SEQUENCE [LARGE SCALE GENOMIC DNA]</scope>
    <source>
        <strain evidence="10 11">Pla108</strain>
    </source>
</reference>
<comment type="caution">
    <text evidence="10">The sequence shown here is derived from an EMBL/GenBank/DDBJ whole genome shotgun (WGS) entry which is preliminary data.</text>
</comment>
<feature type="domain" description="Flagellar assembly protein FliH/Type III secretion system HrpE" evidence="9">
    <location>
        <begin position="92"/>
        <end position="217"/>
    </location>
</feature>
<evidence type="ECO:0000256" key="7">
    <source>
        <dbReference type="ARBA" id="ARBA00023225"/>
    </source>
</evidence>
<dbReference type="OrthoDB" id="9152601at2"/>
<dbReference type="Proteomes" id="UP000317421">
    <property type="component" value="Unassembled WGS sequence"/>
</dbReference>
<keyword evidence="4" id="KW-0813">Transport</keyword>
<dbReference type="SUPFAM" id="SSF160527">
    <property type="entry name" value="V-type ATPase subunit E-like"/>
    <property type="match status" value="1"/>
</dbReference>
<evidence type="ECO:0000256" key="2">
    <source>
        <dbReference type="ARBA" id="ARBA00006602"/>
    </source>
</evidence>
<proteinExistence type="inferred from homology"/>
<evidence type="ECO:0000256" key="8">
    <source>
        <dbReference type="SAM" id="MobiDB-lite"/>
    </source>
</evidence>
<keyword evidence="10" id="KW-0282">Flagellum</keyword>
<keyword evidence="5" id="KW-1005">Bacterial flagellum biogenesis</keyword>
<protein>
    <recommendedName>
        <fullName evidence="3">Flagellar assembly protein FliH</fullName>
    </recommendedName>
</protein>
<dbReference type="Pfam" id="PF02108">
    <property type="entry name" value="FliH"/>
    <property type="match status" value="1"/>
</dbReference>
<name>A0A5C6ALP5_9BACT</name>
<dbReference type="GO" id="GO:0005829">
    <property type="term" value="C:cytosol"/>
    <property type="evidence" value="ECO:0007669"/>
    <property type="project" value="TreeGrafter"/>
</dbReference>
<sequence>MASILRRGARPNGGVDEAPQPATFTFSDMASQGDAYVRNVRTAASQAVEKANAEADAIRKRAEAEGHAAAEATIAKRLDEQIGQELRTLRPALAQVVAGLEAARGEWQAHWRESAVGLAVAIAEKIVRRELAQDATISETWLTEALELAAGASDITIRLAPSDMEHLRSHAEKLAASMGGIGDARFLADPSIDAGGCRVETRHGSIDQQLTTQLDRVFEELT</sequence>
<dbReference type="PANTHER" id="PTHR34982">
    <property type="entry name" value="YOP PROTEINS TRANSLOCATION PROTEIN L"/>
    <property type="match status" value="1"/>
</dbReference>
<dbReference type="RefSeq" id="WP_146444013.1">
    <property type="nucleotide sequence ID" value="NZ_SJPR01000001.1"/>
</dbReference>
<dbReference type="EMBL" id="SJPR01000001">
    <property type="protein sequence ID" value="TWU00331.1"/>
    <property type="molecule type" value="Genomic_DNA"/>
</dbReference>